<dbReference type="AlphaFoldDB" id="A0ABD2U8J4"/>
<reference evidence="1 2" key="1">
    <citation type="submission" date="2024-05" db="EMBL/GenBank/DDBJ databases">
        <title>De novo assembly of an allotetraploid wild potato.</title>
        <authorList>
            <person name="Hosaka A.J."/>
        </authorList>
    </citation>
    <scope>NUCLEOTIDE SEQUENCE [LARGE SCALE GENOMIC DNA]</scope>
    <source>
        <tissue evidence="1">Young leaves</tissue>
    </source>
</reference>
<proteinExistence type="predicted"/>
<dbReference type="Proteomes" id="UP001627284">
    <property type="component" value="Unassembled WGS sequence"/>
</dbReference>
<evidence type="ECO:0000313" key="2">
    <source>
        <dbReference type="Proteomes" id="UP001627284"/>
    </source>
</evidence>
<keyword evidence="2" id="KW-1185">Reference proteome</keyword>
<sequence>MDFLYNYTMPPFSVSFQYSLFFLVKDFQFFVPPLFTEGEYELFIEEVLGSNWGILEDENWTRARAETGITIRSSIQIFSQSQRTAACTRFQPKSLKIRMTRSKWAAVAEKAVGAAAC</sequence>
<protein>
    <submittedName>
        <fullName evidence="1">Uncharacterized protein</fullName>
    </submittedName>
</protein>
<name>A0ABD2U8J4_9SOLN</name>
<comment type="caution">
    <text evidence="1">The sequence shown here is derived from an EMBL/GenBank/DDBJ whole genome shotgun (WGS) entry which is preliminary data.</text>
</comment>
<dbReference type="EMBL" id="JBJKTR010000007">
    <property type="protein sequence ID" value="KAL3363866.1"/>
    <property type="molecule type" value="Genomic_DNA"/>
</dbReference>
<organism evidence="1 2">
    <name type="scientific">Solanum stoloniferum</name>
    <dbReference type="NCBI Taxonomy" id="62892"/>
    <lineage>
        <taxon>Eukaryota</taxon>
        <taxon>Viridiplantae</taxon>
        <taxon>Streptophyta</taxon>
        <taxon>Embryophyta</taxon>
        <taxon>Tracheophyta</taxon>
        <taxon>Spermatophyta</taxon>
        <taxon>Magnoliopsida</taxon>
        <taxon>eudicotyledons</taxon>
        <taxon>Gunneridae</taxon>
        <taxon>Pentapetalae</taxon>
        <taxon>asterids</taxon>
        <taxon>lamiids</taxon>
        <taxon>Solanales</taxon>
        <taxon>Solanaceae</taxon>
        <taxon>Solanoideae</taxon>
        <taxon>Solaneae</taxon>
        <taxon>Solanum</taxon>
    </lineage>
</organism>
<accession>A0ABD2U8J4</accession>
<gene>
    <name evidence="1" type="ORF">AABB24_012889</name>
</gene>
<evidence type="ECO:0000313" key="1">
    <source>
        <dbReference type="EMBL" id="KAL3363866.1"/>
    </source>
</evidence>